<protein>
    <submittedName>
        <fullName evidence="1">Uncharacterized protein</fullName>
    </submittedName>
</protein>
<organism evidence="1 2">
    <name type="scientific">Klenkia soli</name>
    <dbReference type="NCBI Taxonomy" id="1052260"/>
    <lineage>
        <taxon>Bacteria</taxon>
        <taxon>Bacillati</taxon>
        <taxon>Actinomycetota</taxon>
        <taxon>Actinomycetes</taxon>
        <taxon>Geodermatophilales</taxon>
        <taxon>Geodermatophilaceae</taxon>
        <taxon>Klenkia</taxon>
    </lineage>
</organism>
<sequence>MIDDIGLGAIRRRLMLDLACLPGEGDVLTWQRRLADEIIAAESGGTGTSPDDLKRHRRLLRVLADGLVHRLVEPHTIRTLSKHPGKPPSLTAQGANLDFAFECAADMRSAGLIPIIADLTTLIGVGDLVGVSPQGVVVLECKNTTMPTRTSSWGRLARQRERGESAETYLTTSRLENTDGTVLQAFNFDLPDPDFASVASLLERCCATEGAVAIHDFAANDRLLACTLQTPPDAIAAAMPRQPHADIPVMTFLSEVRHRSSHRLWSTSSYPLPGETRHRLLEGEIQLIRFVDLGALAATVEHGGRRATLTPRMTPDGAEVVLAVDGADAIVVTTEMLNVCLYMPVSLAAMRAALLELAHLHLAPTDAANPDTGLVTAAGDHFIYATAYRDGTLLSIRS</sequence>
<dbReference type="Proteomes" id="UP000199088">
    <property type="component" value="Unassembled WGS sequence"/>
</dbReference>
<name>A0A1H0G6A8_9ACTN</name>
<evidence type="ECO:0000313" key="1">
    <source>
        <dbReference type="EMBL" id="SDO02386.1"/>
    </source>
</evidence>
<dbReference type="OrthoDB" id="5182337at2"/>
<dbReference type="RefSeq" id="WP_091241301.1">
    <property type="nucleotide sequence ID" value="NZ_FNIR01000003.1"/>
</dbReference>
<keyword evidence="2" id="KW-1185">Reference proteome</keyword>
<evidence type="ECO:0000313" key="2">
    <source>
        <dbReference type="Proteomes" id="UP000199088"/>
    </source>
</evidence>
<dbReference type="EMBL" id="FNIR01000003">
    <property type="protein sequence ID" value="SDO02386.1"/>
    <property type="molecule type" value="Genomic_DNA"/>
</dbReference>
<proteinExistence type="predicted"/>
<accession>A0A1H0G6A8</accession>
<gene>
    <name evidence="1" type="ORF">SAMN05660199_01151</name>
</gene>
<reference evidence="2" key="1">
    <citation type="submission" date="2016-10" db="EMBL/GenBank/DDBJ databases">
        <authorList>
            <person name="Varghese N."/>
            <person name="Submissions S."/>
        </authorList>
    </citation>
    <scope>NUCLEOTIDE SEQUENCE [LARGE SCALE GENOMIC DNA]</scope>
    <source>
        <strain evidence="2">DSM 45843</strain>
    </source>
</reference>
<dbReference type="AlphaFoldDB" id="A0A1H0G6A8"/>